<reference evidence="10 11" key="1">
    <citation type="submission" date="2018-11" db="EMBL/GenBank/DDBJ databases">
        <title>Schleiferia aggregans sp. nov., a moderately thermophilic heterotrophic bacterium isolated from microbial mats at a terrestrial hot spring.</title>
        <authorList>
            <person name="Iino T."/>
            <person name="Ohkuma M."/>
            <person name="Haruta S."/>
        </authorList>
    </citation>
    <scope>NUCLEOTIDE SEQUENCE [LARGE SCALE GENOMIC DNA]</scope>
    <source>
        <strain evidence="10 11">LA</strain>
    </source>
</reference>
<dbReference type="Pfam" id="PF02277">
    <property type="entry name" value="DBI_PRT"/>
    <property type="match status" value="1"/>
</dbReference>
<dbReference type="Gene3D" id="3.40.50.10210">
    <property type="match status" value="1"/>
</dbReference>
<evidence type="ECO:0000256" key="9">
    <source>
        <dbReference type="ARBA" id="ARBA00047340"/>
    </source>
</evidence>
<evidence type="ECO:0000313" key="10">
    <source>
        <dbReference type="EMBL" id="GCD77304.1"/>
    </source>
</evidence>
<dbReference type="AlphaFoldDB" id="A0A401XJY9"/>
<organism evidence="10 11">
    <name type="scientific">Thermaurantimonas aggregans</name>
    <dbReference type="NCBI Taxonomy" id="2173829"/>
    <lineage>
        <taxon>Bacteria</taxon>
        <taxon>Pseudomonadati</taxon>
        <taxon>Bacteroidota</taxon>
        <taxon>Flavobacteriia</taxon>
        <taxon>Flavobacteriales</taxon>
        <taxon>Schleiferiaceae</taxon>
        <taxon>Thermaurantimonas</taxon>
    </lineage>
</organism>
<accession>A0A401XJY9</accession>
<evidence type="ECO:0000256" key="5">
    <source>
        <dbReference type="ARBA" id="ARBA00022573"/>
    </source>
</evidence>
<keyword evidence="11" id="KW-1185">Reference proteome</keyword>
<keyword evidence="5" id="KW-0169">Cobalamin biosynthesis</keyword>
<evidence type="ECO:0000256" key="2">
    <source>
        <dbReference type="ARBA" id="ARBA00007110"/>
    </source>
</evidence>
<dbReference type="GO" id="GO:0008939">
    <property type="term" value="F:nicotinate-nucleotide-dimethylbenzimidazole phosphoribosyltransferase activity"/>
    <property type="evidence" value="ECO:0007669"/>
    <property type="project" value="UniProtKB-EC"/>
</dbReference>
<evidence type="ECO:0000313" key="11">
    <source>
        <dbReference type="Proteomes" id="UP000286715"/>
    </source>
</evidence>
<dbReference type="SUPFAM" id="SSF52733">
    <property type="entry name" value="Nicotinate mononucleotide:5,6-dimethylbenzimidazole phosphoribosyltransferase (CobT)"/>
    <property type="match status" value="1"/>
</dbReference>
<sequence>MTERLKFTIRVPNKKILHALEQRLERVQGGIGKLGVLEKLVLKLGVLQGSLHPVIQHPKFLLFAGDHLTGLKLSNDPISPAARRVNKMLLDEAPVLRIAHQAEIDVKIIDCGIHYPLEGFIDYWMHKGSLILNRKIRGAARDFIHEASLTTHEVHQAIAYGADLINSYYYLGSNVFLLGHIGSSCKISTLALGASIFEVEPSSLLHLIKVEDEILLKNAVLALKKHPKTRDPINQIAIWGTYQIAMMVGAILKLAEKELLIVVDDEEALLALYLAWKLHPEVAEYAILAQNSSLIAQHIQRQIQIQPVFDFKISAEEGMGAVPAFQLLKMACEIFN</sequence>
<evidence type="ECO:0000256" key="1">
    <source>
        <dbReference type="ARBA" id="ARBA00005049"/>
    </source>
</evidence>
<comment type="similarity">
    <text evidence="2">Belongs to the CobT family.</text>
</comment>
<dbReference type="EC" id="2.4.2.21" evidence="3"/>
<evidence type="ECO:0000256" key="3">
    <source>
        <dbReference type="ARBA" id="ARBA00011991"/>
    </source>
</evidence>
<evidence type="ECO:0000256" key="6">
    <source>
        <dbReference type="ARBA" id="ARBA00022676"/>
    </source>
</evidence>
<name>A0A401XJY9_9FLAO</name>
<proteinExistence type="inferred from homology"/>
<dbReference type="OrthoDB" id="9781491at2"/>
<keyword evidence="6 10" id="KW-0328">Glycosyltransferase</keyword>
<dbReference type="GO" id="GO:0009236">
    <property type="term" value="P:cobalamin biosynthetic process"/>
    <property type="evidence" value="ECO:0007669"/>
    <property type="project" value="UniProtKB-KW"/>
</dbReference>
<dbReference type="EMBL" id="BHZE01000005">
    <property type="protein sequence ID" value="GCD77304.1"/>
    <property type="molecule type" value="Genomic_DNA"/>
</dbReference>
<evidence type="ECO:0000256" key="7">
    <source>
        <dbReference type="ARBA" id="ARBA00022679"/>
    </source>
</evidence>
<evidence type="ECO:0000256" key="8">
    <source>
        <dbReference type="ARBA" id="ARBA00030686"/>
    </source>
</evidence>
<keyword evidence="7 10" id="KW-0808">Transferase</keyword>
<dbReference type="Gene3D" id="1.10.1610.10">
    <property type="match status" value="1"/>
</dbReference>
<dbReference type="UniPathway" id="UPA00061">
    <property type="reaction ID" value="UER00516"/>
</dbReference>
<comment type="catalytic activity">
    <reaction evidence="9">
        <text>5,6-dimethylbenzimidazole + nicotinate beta-D-ribonucleotide = alpha-ribazole 5'-phosphate + nicotinate + H(+)</text>
        <dbReference type="Rhea" id="RHEA:11196"/>
        <dbReference type="ChEBI" id="CHEBI:15378"/>
        <dbReference type="ChEBI" id="CHEBI:15890"/>
        <dbReference type="ChEBI" id="CHEBI:32544"/>
        <dbReference type="ChEBI" id="CHEBI:57502"/>
        <dbReference type="ChEBI" id="CHEBI:57918"/>
        <dbReference type="EC" id="2.4.2.21"/>
    </reaction>
</comment>
<comment type="pathway">
    <text evidence="1">Nucleoside biosynthesis; alpha-ribazole biosynthesis; alpha-ribazole from 5,6-dimethylbenzimidazole: step 1/2.</text>
</comment>
<gene>
    <name evidence="10" type="primary">cobT</name>
    <name evidence="10" type="ORF">JCM31826_07860</name>
</gene>
<dbReference type="PANTHER" id="PTHR43463:SF1">
    <property type="entry name" value="NICOTINATE-NUCLEOTIDE--DIMETHYLBENZIMIDAZOLE PHOSPHORIBOSYLTRANSFERASE"/>
    <property type="match status" value="1"/>
</dbReference>
<dbReference type="RefSeq" id="WP_124397363.1">
    <property type="nucleotide sequence ID" value="NZ_BHZE01000005.1"/>
</dbReference>
<protein>
    <recommendedName>
        <fullName evidence="4">Nicotinate-nucleotide--dimethylbenzimidazole phosphoribosyltransferase</fullName>
        <ecNumber evidence="3">2.4.2.21</ecNumber>
    </recommendedName>
    <alternativeName>
        <fullName evidence="8">N(1)-alpha-phosphoribosyltransferase</fullName>
    </alternativeName>
</protein>
<dbReference type="InterPro" id="IPR036087">
    <property type="entry name" value="Nict_dMeBzImd_PRibTrfase_sf"/>
</dbReference>
<evidence type="ECO:0000256" key="4">
    <source>
        <dbReference type="ARBA" id="ARBA00015486"/>
    </source>
</evidence>
<dbReference type="InterPro" id="IPR023195">
    <property type="entry name" value="Nict_dMeBzImd_PRibTrfase_N"/>
</dbReference>
<dbReference type="InterPro" id="IPR003200">
    <property type="entry name" value="Nict_dMeBzImd_PRibTrfase"/>
</dbReference>
<comment type="caution">
    <text evidence="10">The sequence shown here is derived from an EMBL/GenBank/DDBJ whole genome shotgun (WGS) entry which is preliminary data.</text>
</comment>
<dbReference type="Proteomes" id="UP000286715">
    <property type="component" value="Unassembled WGS sequence"/>
</dbReference>
<dbReference type="PANTHER" id="PTHR43463">
    <property type="entry name" value="NICOTINATE-NUCLEOTIDE--DIMETHYLBENZIMIDAZOLE PHOSPHORIBOSYLTRANSFERASE"/>
    <property type="match status" value="1"/>
</dbReference>